<protein>
    <submittedName>
        <fullName evidence="2">Uncharacterized protein</fullName>
    </submittedName>
</protein>
<proteinExistence type="predicted"/>
<feature type="coiled-coil region" evidence="1">
    <location>
        <begin position="158"/>
        <end position="185"/>
    </location>
</feature>
<comment type="caution">
    <text evidence="2">The sequence shown here is derived from an EMBL/GenBank/DDBJ whole genome shotgun (WGS) entry which is preliminary data.</text>
</comment>
<dbReference type="EMBL" id="CATOUU010000939">
    <property type="protein sequence ID" value="CAI9961308.1"/>
    <property type="molecule type" value="Genomic_DNA"/>
</dbReference>
<evidence type="ECO:0000256" key="1">
    <source>
        <dbReference type="SAM" id="Coils"/>
    </source>
</evidence>
<feature type="coiled-coil region" evidence="1">
    <location>
        <begin position="218"/>
        <end position="407"/>
    </location>
</feature>
<dbReference type="Proteomes" id="UP001642409">
    <property type="component" value="Unassembled WGS sequence"/>
</dbReference>
<dbReference type="AlphaFoldDB" id="A0AA86QWV3"/>
<evidence type="ECO:0000313" key="3">
    <source>
        <dbReference type="EMBL" id="CAL6079747.1"/>
    </source>
</evidence>
<feature type="coiled-coil region" evidence="1">
    <location>
        <begin position="438"/>
        <end position="521"/>
    </location>
</feature>
<evidence type="ECO:0000313" key="2">
    <source>
        <dbReference type="EMBL" id="CAI9961308.1"/>
    </source>
</evidence>
<keyword evidence="4" id="KW-1185">Reference proteome</keyword>
<organism evidence="2">
    <name type="scientific">Hexamita inflata</name>
    <dbReference type="NCBI Taxonomy" id="28002"/>
    <lineage>
        <taxon>Eukaryota</taxon>
        <taxon>Metamonada</taxon>
        <taxon>Diplomonadida</taxon>
        <taxon>Hexamitidae</taxon>
        <taxon>Hexamitinae</taxon>
        <taxon>Hexamita</taxon>
    </lineage>
</organism>
<reference evidence="3 4" key="2">
    <citation type="submission" date="2024-07" db="EMBL/GenBank/DDBJ databases">
        <authorList>
            <person name="Akdeniz Z."/>
        </authorList>
    </citation>
    <scope>NUCLEOTIDE SEQUENCE [LARGE SCALE GENOMIC DNA]</scope>
</reference>
<name>A0AA86QWV3_9EUKA</name>
<reference evidence="2" key="1">
    <citation type="submission" date="2023-06" db="EMBL/GenBank/DDBJ databases">
        <authorList>
            <person name="Kurt Z."/>
        </authorList>
    </citation>
    <scope>NUCLEOTIDE SEQUENCE</scope>
</reference>
<evidence type="ECO:0000313" key="4">
    <source>
        <dbReference type="Proteomes" id="UP001642409"/>
    </source>
</evidence>
<gene>
    <name evidence="2" type="ORF">HINF_LOCUS48953</name>
    <name evidence="3" type="ORF">HINF_LOCUS59533</name>
</gene>
<dbReference type="InterPro" id="IPR038799">
    <property type="entry name" value="LEKR1"/>
</dbReference>
<dbReference type="PANTHER" id="PTHR34251">
    <property type="entry name" value="LEUCINE-, GLUTAMATE- AND LYSINE-RICH PROTEIN 1"/>
    <property type="match status" value="1"/>
</dbReference>
<keyword evidence="1" id="KW-0175">Coiled coil</keyword>
<dbReference type="EMBL" id="CAXDID020000342">
    <property type="protein sequence ID" value="CAL6079747.1"/>
    <property type="molecule type" value="Genomic_DNA"/>
</dbReference>
<dbReference type="PANTHER" id="PTHR34251:SF1">
    <property type="entry name" value="LEUCINE, GLUTAMATE AND LYSINE RICH 1"/>
    <property type="match status" value="1"/>
</dbReference>
<sequence>MQPLPASLSQKDTSCKYCGVSYLIMHEIEKYKTEIGELKKQILILQRKNSQSASLERNNNSQVQLVAEMNAALNHELAGAKVELENQKLVSNQMEKQVIKYQIKLKDVTSTCFKLQDDLQQIKSQLFDLKQFQPFSGDVLQSEITRTFKILSLQNLTNSQQQIKIKSLQEEVFQFQAENTKLKMDLDLEKKQTSETKIQNQFLAHQFEELNTRLQEHLLNEQKLVSEHEQVKEKLTNQLIQTKSSLQNSKTEFKMQTTELQNLKADYQKLNENYNQLKEKQTKLEAQIQTLSAQLQQKINELEQYKLQNSSSSSQLIQQHKDQVSKLEQQIQDLQKQLHDLNQKYLMQSKQLDQRDSEIRSLNSTMQSLQLDVNNKQQQLAANQTQITQLNSQLNQLRAQLLDAEQSVSVFKSSNEQLKLMEKTYVDRVMRLEIELKSQTQQDKLTQLQSQIQSLQQQLTAQKDNNQQLCAQINTILAENETHKQQLDFNNKTIVDLDQKNQFLKEQIELMNKQLKNAPNEDTEKLKAEIKKLQLTVLHECKERNELMRVLNELRSRK</sequence>
<accession>A0AA86QWV3</accession>